<name>A0ABU5DXV0_9PROT</name>
<gene>
    <name evidence="2" type="ORF">SMD31_09205</name>
</gene>
<protein>
    <submittedName>
        <fullName evidence="2">Glycosyltransferase</fullName>
        <ecNumber evidence="2">2.4.-.-</ecNumber>
    </submittedName>
</protein>
<dbReference type="SUPFAM" id="SSF53756">
    <property type="entry name" value="UDP-Glycosyltransferase/glycogen phosphorylase"/>
    <property type="match status" value="1"/>
</dbReference>
<dbReference type="InterPro" id="IPR028098">
    <property type="entry name" value="Glyco_trans_4-like_N"/>
</dbReference>
<dbReference type="Pfam" id="PF13439">
    <property type="entry name" value="Glyco_transf_4"/>
    <property type="match status" value="1"/>
</dbReference>
<dbReference type="GO" id="GO:0016757">
    <property type="term" value="F:glycosyltransferase activity"/>
    <property type="evidence" value="ECO:0007669"/>
    <property type="project" value="UniProtKB-KW"/>
</dbReference>
<evidence type="ECO:0000313" key="2">
    <source>
        <dbReference type="EMBL" id="MDY0872100.1"/>
    </source>
</evidence>
<dbReference type="Gene3D" id="3.40.50.2000">
    <property type="entry name" value="Glycogen Phosphorylase B"/>
    <property type="match status" value="2"/>
</dbReference>
<comment type="caution">
    <text evidence="2">The sequence shown here is derived from an EMBL/GenBank/DDBJ whole genome shotgun (WGS) entry which is preliminary data.</text>
</comment>
<dbReference type="RefSeq" id="WP_320500518.1">
    <property type="nucleotide sequence ID" value="NZ_JAXCLX010000001.1"/>
</dbReference>
<keyword evidence="2" id="KW-0328">Glycosyltransferase</keyword>
<organism evidence="2 3">
    <name type="scientific">Dongia rigui</name>
    <dbReference type="NCBI Taxonomy" id="940149"/>
    <lineage>
        <taxon>Bacteria</taxon>
        <taxon>Pseudomonadati</taxon>
        <taxon>Pseudomonadota</taxon>
        <taxon>Alphaproteobacteria</taxon>
        <taxon>Rhodospirillales</taxon>
        <taxon>Dongiaceae</taxon>
        <taxon>Dongia</taxon>
    </lineage>
</organism>
<reference evidence="2 3" key="1">
    <citation type="journal article" date="2013" name="Antonie Van Leeuwenhoek">
        <title>Dongia rigui sp. nov., isolated from freshwater of a large wetland in Korea.</title>
        <authorList>
            <person name="Baik K.S."/>
            <person name="Hwang Y.M."/>
            <person name="Choi J.S."/>
            <person name="Kwon J."/>
            <person name="Seong C.N."/>
        </authorList>
    </citation>
    <scope>NUCLEOTIDE SEQUENCE [LARGE SCALE GENOMIC DNA]</scope>
    <source>
        <strain evidence="2 3">04SU4-P</strain>
    </source>
</reference>
<dbReference type="EMBL" id="JAXCLX010000001">
    <property type="protein sequence ID" value="MDY0872100.1"/>
    <property type="molecule type" value="Genomic_DNA"/>
</dbReference>
<feature type="domain" description="Glycosyltransferase subfamily 4-like N-terminal" evidence="1">
    <location>
        <begin position="34"/>
        <end position="190"/>
    </location>
</feature>
<dbReference type="PANTHER" id="PTHR12526">
    <property type="entry name" value="GLYCOSYLTRANSFERASE"/>
    <property type="match status" value="1"/>
</dbReference>
<dbReference type="Proteomes" id="UP001271769">
    <property type="component" value="Unassembled WGS sequence"/>
</dbReference>
<keyword evidence="3" id="KW-1185">Reference proteome</keyword>
<evidence type="ECO:0000313" key="3">
    <source>
        <dbReference type="Proteomes" id="UP001271769"/>
    </source>
</evidence>
<dbReference type="Pfam" id="PF13692">
    <property type="entry name" value="Glyco_trans_1_4"/>
    <property type="match status" value="1"/>
</dbReference>
<evidence type="ECO:0000259" key="1">
    <source>
        <dbReference type="Pfam" id="PF13439"/>
    </source>
</evidence>
<proteinExistence type="predicted"/>
<dbReference type="EC" id="2.4.-.-" evidence="2"/>
<keyword evidence="2" id="KW-0808">Transferase</keyword>
<sequence length="400" mass="42965">MSIDTVSEPPVYTSPAADRKVPAVLQLVPYFDAGGASRLALEFAGAVTAAGGRAYLGYEQALVSTHELPRYGVKPIETKLASRNPVTTFNVTRRVARVVTENNIEIIHAQSASLAVIGHGAAKKSGARLVTTFHDGPSSVQALSKKSLAAFAESDLVITLSHATAEEIARAIPSLGNRLSVVPYGIDLTRFDPAQVTAPRVVQLANQWRVPDDLPVIMAPAEFTRSKGQSLLLEALALIRDLDLRCILVGPENDGGAYRAQLQKEVVLHQLQDRVLIAEEVKDMAAALMLADLIVAPYLEPATYNRVIIEAQALGRPVVASDFANAREVLDGSSMAWLVPPSDAMALGWAIRDALSLPLDERQARTGQVIDNVRQRADRVTMTDSILSLYGHLTSADQAA</sequence>
<accession>A0ABU5DXV0</accession>